<feature type="compositionally biased region" description="Polar residues" evidence="4">
    <location>
        <begin position="88"/>
        <end position="136"/>
    </location>
</feature>
<evidence type="ECO:0000256" key="4">
    <source>
        <dbReference type="SAM" id="MobiDB-lite"/>
    </source>
</evidence>
<name>A0A087EGM2_9BIFI</name>
<dbReference type="InterPro" id="IPR041033">
    <property type="entry name" value="SpaA_PFL_dom_1"/>
</dbReference>
<dbReference type="Pfam" id="PF20674">
    <property type="entry name" value="SpaA_3"/>
    <property type="match status" value="1"/>
</dbReference>
<dbReference type="EMBL" id="JGZU01000006">
    <property type="protein sequence ID" value="KFJ06923.1"/>
    <property type="molecule type" value="Genomic_DNA"/>
</dbReference>
<feature type="domain" description="SpaA-like prealbumin fold" evidence="6">
    <location>
        <begin position="693"/>
        <end position="791"/>
    </location>
</feature>
<dbReference type="InterPro" id="IPR048834">
    <property type="entry name" value="SpaA_pre-album"/>
</dbReference>
<reference evidence="8 9" key="1">
    <citation type="submission" date="2014-03" db="EMBL/GenBank/DDBJ databases">
        <title>Genomics of Bifidobacteria.</title>
        <authorList>
            <person name="Ventura M."/>
            <person name="Milani C."/>
            <person name="Lugli G.A."/>
        </authorList>
    </citation>
    <scope>NUCLEOTIDE SEQUENCE [LARGE SCALE GENOMIC DNA]</scope>
    <source>
        <strain evidence="8 9">JCM 13495</strain>
    </source>
</reference>
<dbReference type="STRING" id="356829.BITS_1485"/>
<keyword evidence="5" id="KW-1133">Transmembrane helix</keyword>
<evidence type="ECO:0000313" key="8">
    <source>
        <dbReference type="EMBL" id="KFJ06923.1"/>
    </source>
</evidence>
<dbReference type="Gene3D" id="2.60.40.10">
    <property type="entry name" value="Immunoglobulins"/>
    <property type="match status" value="2"/>
</dbReference>
<proteinExistence type="inferred from homology"/>
<feature type="domain" description="SpaA-like prealbumin fold" evidence="7">
    <location>
        <begin position="569"/>
        <end position="688"/>
    </location>
</feature>
<feature type="transmembrane region" description="Helical" evidence="5">
    <location>
        <begin position="921"/>
        <end position="940"/>
    </location>
</feature>
<gene>
    <name evidence="8" type="ORF">BITS_1485</name>
</gene>
<evidence type="ECO:0000313" key="9">
    <source>
        <dbReference type="Proteomes" id="UP000029080"/>
    </source>
</evidence>
<evidence type="ECO:0000256" key="3">
    <source>
        <dbReference type="ARBA" id="ARBA00022729"/>
    </source>
</evidence>
<dbReference type="GO" id="GO:0005975">
    <property type="term" value="P:carbohydrate metabolic process"/>
    <property type="evidence" value="ECO:0007669"/>
    <property type="project" value="UniProtKB-ARBA"/>
</dbReference>
<evidence type="ECO:0000256" key="1">
    <source>
        <dbReference type="ARBA" id="ARBA00007257"/>
    </source>
</evidence>
<evidence type="ECO:0008006" key="10">
    <source>
        <dbReference type="Google" id="ProtNLM"/>
    </source>
</evidence>
<evidence type="ECO:0000259" key="7">
    <source>
        <dbReference type="Pfam" id="PF20674"/>
    </source>
</evidence>
<keyword evidence="5" id="KW-0472">Membrane</keyword>
<dbReference type="AlphaFoldDB" id="A0A087EGM2"/>
<comment type="caution">
    <text evidence="8">The sequence shown here is derived from an EMBL/GenBank/DDBJ whole genome shotgun (WGS) entry which is preliminary data.</text>
</comment>
<dbReference type="PANTHER" id="PTHR36108:SF13">
    <property type="entry name" value="COLOSSIN-B-RELATED"/>
    <property type="match status" value="1"/>
</dbReference>
<comment type="similarity">
    <text evidence="1">Belongs to the serine-aspartate repeat-containing protein (SDr) family.</text>
</comment>
<evidence type="ECO:0000256" key="2">
    <source>
        <dbReference type="ARBA" id="ARBA00022525"/>
    </source>
</evidence>
<keyword evidence="5" id="KW-0812">Transmembrane</keyword>
<accession>A0A087EGM2</accession>
<feature type="compositionally biased region" description="Low complexity" evidence="4">
    <location>
        <begin position="137"/>
        <end position="157"/>
    </location>
</feature>
<protein>
    <recommendedName>
        <fullName evidence="10">Prealbumin-like fold domain-containing protein</fullName>
    </recommendedName>
</protein>
<evidence type="ECO:0000256" key="5">
    <source>
        <dbReference type="SAM" id="Phobius"/>
    </source>
</evidence>
<dbReference type="Proteomes" id="UP000029080">
    <property type="component" value="Unassembled WGS sequence"/>
</dbReference>
<keyword evidence="9" id="KW-1185">Reference proteome</keyword>
<dbReference type="PANTHER" id="PTHR36108">
    <property type="entry name" value="COLOSSIN-B-RELATED"/>
    <property type="match status" value="1"/>
</dbReference>
<feature type="region of interest" description="Disordered" evidence="4">
    <location>
        <begin position="75"/>
        <end position="169"/>
    </location>
</feature>
<keyword evidence="2" id="KW-0964">Secreted</keyword>
<organism evidence="8 9">
    <name type="scientific">Bifidobacterium tsurumiense</name>
    <dbReference type="NCBI Taxonomy" id="356829"/>
    <lineage>
        <taxon>Bacteria</taxon>
        <taxon>Bacillati</taxon>
        <taxon>Actinomycetota</taxon>
        <taxon>Actinomycetes</taxon>
        <taxon>Bifidobacteriales</taxon>
        <taxon>Bifidobacteriaceae</taxon>
        <taxon>Bifidobacterium</taxon>
    </lineage>
</organism>
<dbReference type="eggNOG" id="COG4932">
    <property type="taxonomic scope" value="Bacteria"/>
</dbReference>
<evidence type="ECO:0000259" key="6">
    <source>
        <dbReference type="Pfam" id="PF17802"/>
    </source>
</evidence>
<dbReference type="Pfam" id="PF17802">
    <property type="entry name" value="SpaA"/>
    <property type="match status" value="2"/>
</dbReference>
<sequence>MYLPSFVIPKMFHRKTRKDPTIVCTFHQLVVELCPPPIRFFAIQVRYAIGCGHCGCDNGVWVGSVAVLRAESTADAQQEQHVSKVTDDLNSNDANHGESDVSTSSAQEDNQVDSSAAGQVGSEASSSGADIQTQKDNQSNSSSEEQGETQQSTTDAGTDSDSDAVDNQQNENSAQANGFRAMADAAAAQSAAPTDNEFGPIMLTNTGELYRVKPGTVGSYGATTLEPLPYIPSPKSDGSRFNAFANGVNFNAFGVAPDGKMYLVERAQGSSTGNSSAKVILQVWRYDPAQSSRGWTRFGSTYTVTNQVKNLEIQGGAVNPATGEFYFGGIQSRAISKTESQSVYYLFAVNPTTAAITPKGWGAVDSQATKNQTFSMRFGDMIFSNEGDLVIGVSYYRAPITGRRTYANILNLITVASGDLQGSFGVDTEISNSGTNRLDLSESLVNVNASGITGFSIMPSGGLMITTQIDARIGSTRTTGSGNTRGALFKVRCGDRGCHSNTDYSRYATSVVGQFTYGNEKFISDEMRRIWDCPTSARLNMGPPGYYVYRTWNLGVNDMDGSAEDFAGIVLHKDVVKRKEDADQFTLNVSGAGYDESTTTSGTEEGVQPVQVGPLPASIGTAFTVSESITTSTDLRDYEPQLNRVAANGIAVSTSTVSVSATQASASVAIPGTGGLASKVFCTFVNNPEPSRGSIHVVKRDASDTNTVLAGAAFKLYRDTNGNSVYDGTDTEVADSERTTDSQGIAVWENLDYDTYFIREDGFPQGYSSADTVVKDAVLDQENVEITINNERIPGTVSWQKVDDTSPAQLLGGSQWTLTDPDGVEYVITDCASQSECDTTDGSSEIRDTDPEEGKFRIENLDRGSYKLVETKAPAGYVLGVQPSQSFTFDAKHQEIDLGSIANTKVIPPSLPRAGSWGSVWYLYSGFTVLAIAAVVGIGYKRRKATRC</sequence>
<dbReference type="InterPro" id="IPR013783">
    <property type="entry name" value="Ig-like_fold"/>
</dbReference>
<keyword evidence="3" id="KW-0732">Signal</keyword>
<feature type="domain" description="SpaA-like prealbumin fold" evidence="6">
    <location>
        <begin position="795"/>
        <end position="893"/>
    </location>
</feature>